<evidence type="ECO:0000259" key="7">
    <source>
        <dbReference type="PROSITE" id="PS51779"/>
    </source>
</evidence>
<dbReference type="Proteomes" id="UP000244792">
    <property type="component" value="Chromosome"/>
</dbReference>
<dbReference type="AlphaFoldDB" id="A0A2R4VY53"/>
<dbReference type="Gene3D" id="2.40.160.50">
    <property type="entry name" value="membrane protein fhac: a member of the omp85/tpsb transporter family"/>
    <property type="match status" value="1"/>
</dbReference>
<protein>
    <submittedName>
        <fullName evidence="8">Beta-barrel assembly machine subunit BamA</fullName>
    </submittedName>
</protein>
<evidence type="ECO:0000256" key="5">
    <source>
        <dbReference type="ARBA" id="ARBA00023237"/>
    </source>
</evidence>
<evidence type="ECO:0000256" key="3">
    <source>
        <dbReference type="ARBA" id="ARBA00022729"/>
    </source>
</evidence>
<keyword evidence="5" id="KW-0998">Cell outer membrane</keyword>
<feature type="domain" description="POTRA" evidence="7">
    <location>
        <begin position="110"/>
        <end position="184"/>
    </location>
</feature>
<dbReference type="Pfam" id="PF01103">
    <property type="entry name" value="Omp85"/>
    <property type="match status" value="1"/>
</dbReference>
<feature type="chain" id="PRO_5015340743" evidence="6">
    <location>
        <begin position="29"/>
        <end position="576"/>
    </location>
</feature>
<name>A0A2R4VY53_THEAF</name>
<dbReference type="PANTHER" id="PTHR12815:SF47">
    <property type="entry name" value="TRANSLOCATION AND ASSEMBLY MODULE SUBUNIT TAMA"/>
    <property type="match status" value="1"/>
</dbReference>
<dbReference type="InterPro" id="IPR039910">
    <property type="entry name" value="D15-like"/>
</dbReference>
<dbReference type="PROSITE" id="PS51779">
    <property type="entry name" value="POTRA"/>
    <property type="match status" value="2"/>
</dbReference>
<dbReference type="RefSeq" id="WP_199919813.1">
    <property type="nucleotide sequence ID" value="NZ_CP020921.1"/>
</dbReference>
<keyword evidence="3 6" id="KW-0732">Signal</keyword>
<evidence type="ECO:0000256" key="4">
    <source>
        <dbReference type="ARBA" id="ARBA00023136"/>
    </source>
</evidence>
<dbReference type="PANTHER" id="PTHR12815">
    <property type="entry name" value="SORTING AND ASSEMBLY MACHINERY SAMM50 PROTEIN FAMILY MEMBER"/>
    <property type="match status" value="1"/>
</dbReference>
<dbReference type="InterPro" id="IPR034746">
    <property type="entry name" value="POTRA"/>
</dbReference>
<comment type="subcellular location">
    <subcellularLocation>
        <location evidence="1">Membrane</location>
    </subcellularLocation>
</comment>
<feature type="domain" description="POTRA" evidence="7">
    <location>
        <begin position="38"/>
        <end position="109"/>
    </location>
</feature>
<keyword evidence="9" id="KW-1185">Reference proteome</keyword>
<evidence type="ECO:0000313" key="8">
    <source>
        <dbReference type="EMBL" id="AWB09445.1"/>
    </source>
</evidence>
<organism evidence="8 9">
    <name type="scientific">Thermodesulfobium acidiphilum</name>
    <dbReference type="NCBI Taxonomy" id="1794699"/>
    <lineage>
        <taxon>Bacteria</taxon>
        <taxon>Pseudomonadati</taxon>
        <taxon>Thermodesulfobiota</taxon>
        <taxon>Thermodesulfobiia</taxon>
        <taxon>Thermodesulfobiales</taxon>
        <taxon>Thermodesulfobiaceae</taxon>
        <taxon>Thermodesulfobium</taxon>
    </lineage>
</organism>
<dbReference type="InterPro" id="IPR010827">
    <property type="entry name" value="BamA/TamA_POTRA"/>
</dbReference>
<gene>
    <name evidence="8" type="ORF">TDSAC_0055</name>
</gene>
<feature type="signal peptide" evidence="6">
    <location>
        <begin position="1"/>
        <end position="28"/>
    </location>
</feature>
<keyword evidence="4" id="KW-0472">Membrane</keyword>
<accession>A0A2R4VY53</accession>
<dbReference type="InterPro" id="IPR000184">
    <property type="entry name" value="Bac_surfAg_D15"/>
</dbReference>
<evidence type="ECO:0000256" key="1">
    <source>
        <dbReference type="ARBA" id="ARBA00004370"/>
    </source>
</evidence>
<dbReference type="EMBL" id="CP020921">
    <property type="protein sequence ID" value="AWB09445.1"/>
    <property type="molecule type" value="Genomic_DNA"/>
</dbReference>
<evidence type="ECO:0000313" key="9">
    <source>
        <dbReference type="Proteomes" id="UP000244792"/>
    </source>
</evidence>
<evidence type="ECO:0000256" key="2">
    <source>
        <dbReference type="ARBA" id="ARBA00022692"/>
    </source>
</evidence>
<dbReference type="Gene3D" id="3.10.20.310">
    <property type="entry name" value="membrane protein fhac"/>
    <property type="match status" value="3"/>
</dbReference>
<proteinExistence type="predicted"/>
<evidence type="ECO:0000256" key="6">
    <source>
        <dbReference type="SAM" id="SignalP"/>
    </source>
</evidence>
<dbReference type="Pfam" id="PF07244">
    <property type="entry name" value="POTRA"/>
    <property type="match status" value="3"/>
</dbReference>
<dbReference type="KEGG" id="taci:TDSAC_0055"/>
<keyword evidence="2" id="KW-0812">Transmembrane</keyword>
<reference evidence="8 9" key="1">
    <citation type="submission" date="2017-04" db="EMBL/GenBank/DDBJ databases">
        <title>Genomic insights into metabolism of Thermodesulfobium acidiphilum.</title>
        <authorList>
            <person name="Toshchakov S.V."/>
            <person name="Frolov E.N."/>
            <person name="Kublanov I.V."/>
            <person name="Samarov N.I."/>
            <person name="Novikov A."/>
            <person name="Lebedinsky A.V."/>
            <person name="Bonch-Osmolovskaya E.A."/>
            <person name="Chernyh N.A."/>
        </authorList>
    </citation>
    <scope>NUCLEOTIDE SEQUENCE [LARGE SCALE GENOMIC DNA]</scope>
    <source>
        <strain evidence="8 9">3127-1</strain>
    </source>
</reference>
<dbReference type="GO" id="GO:0019867">
    <property type="term" value="C:outer membrane"/>
    <property type="evidence" value="ECO:0007669"/>
    <property type="project" value="InterPro"/>
</dbReference>
<sequence length="576" mass="64084">MPWRYFINFINSFFVLFLLISLSSVSFAAEPTPTSGYMKVTAFAVEGNKHVATEDILSAVPFRIGSIITPNDVQESLKSIYALGYFSDVKAKTKPFEDGVELIFEVTENPILEGILIQGNSVIPTDKILSIMNLPTGKIFNYNEMDKALKRVEDYYASQGYTAARIMDASLSPSGHLLVTIAEGKIQAIKILGNHKTVEHVIRRELTVKPGDIFNYNKVKADINRLYDMNIFSDVGVMFEPGTKPGEIFLDIDVKEKKTGSVTFGAGYSTAYSAIGMISLSDNNMFGRAQTMSIGLQFGAKQSYYSISFYDPNFNDHNMSFAVNLYNYRTYGLLIGGYTTDEKTAGFNMSLGFPIFDKYTRQTITPGYERVHLSTTGTVNPSDQYDRPNGSYRSLTYTLSRDTRDQTRDPRQGYFASASISQTNGFLGGSSLYSFEKVIAEFRDYIPLDKSKEHVFAGRLIGGTSIIPSGKIMPVYYQYYVGGQGTVRGITDNKYYGRYFAVGNFEYRFPFIRGTRGAVFTDIGDAWGGNSAWPDFKLHAGVGVGIMLNTPFGPVRIDGAYSSNHFKGYFGMGNPF</sequence>